<keyword evidence="5" id="KW-0234">DNA repair</keyword>
<dbReference type="InterPro" id="IPR027417">
    <property type="entry name" value="P-loop_NTPase"/>
</dbReference>
<evidence type="ECO:0000256" key="2">
    <source>
        <dbReference type="ARBA" id="ARBA00022801"/>
    </source>
</evidence>
<evidence type="ECO:0000256" key="1">
    <source>
        <dbReference type="ARBA" id="ARBA00022763"/>
    </source>
</evidence>
<keyword evidence="4" id="KW-0238">DNA-binding</keyword>
<keyword evidence="1" id="KW-0227">DNA damage</keyword>
<dbReference type="InterPro" id="IPR047112">
    <property type="entry name" value="RecG/Mfd"/>
</dbReference>
<evidence type="ECO:0000256" key="4">
    <source>
        <dbReference type="ARBA" id="ARBA00023125"/>
    </source>
</evidence>
<dbReference type="InterPro" id="IPR012340">
    <property type="entry name" value="NA-bd_OB-fold"/>
</dbReference>
<dbReference type="SUPFAM" id="SSF52540">
    <property type="entry name" value="P-loop containing nucleoside triphosphate hydrolases"/>
    <property type="match status" value="1"/>
</dbReference>
<proteinExistence type="predicted"/>
<keyword evidence="3 7" id="KW-0547">Nucleotide-binding</keyword>
<sequence>MITLKSKIDTINKVGKAIAGRLNRINIKTIEDALWHLPWRYDDFSDLTKIKDLAIDQTTTIRGTIELLNSRRARRRKLSITEGLITDETGSLKVVWFNQPYITQTFKVGDQIFLSGKVSGDLLGRQMTNPSYEKVKINTLHTARLVPIYSSTDKITQKQLRFIIQSCLPTLAHLSDWLPDEVKNEYQLIDLNEALEQIHFPENKHALAKAEERLQFDELFLLQLQQQLVKQSLTKNKANSIKFKKIKIQQFVKQLPFTLTNDQKRAAWEIIQNMEETSPMNRLLNGDVGSGKTVVALLAAYSVMLNQKQAAIMAPTTILAQQHLQTIHKLLPKTNFKYCLLTN</sequence>
<reference evidence="8" key="1">
    <citation type="submission" date="2017-09" db="EMBL/GenBank/DDBJ databases">
        <title>Depth-based differentiation of microbial function through sediment-hosted aquifers and enrichment of novel symbionts in the deep terrestrial subsurface.</title>
        <authorList>
            <person name="Probst A.J."/>
            <person name="Ladd B."/>
            <person name="Jarett J.K."/>
            <person name="Geller-Mcgrath D.E."/>
            <person name="Sieber C.M.K."/>
            <person name="Emerson J.B."/>
            <person name="Anantharaman K."/>
            <person name="Thomas B.C."/>
            <person name="Malmstrom R."/>
            <person name="Stieglmeier M."/>
            <person name="Klingl A."/>
            <person name="Woyke T."/>
            <person name="Ryan C.M."/>
            <person name="Banfield J.F."/>
        </authorList>
    </citation>
    <scope>NUCLEOTIDE SEQUENCE [LARGE SCALE GENOMIC DNA]</scope>
</reference>
<evidence type="ECO:0000313" key="7">
    <source>
        <dbReference type="EMBL" id="PJC02133.1"/>
    </source>
</evidence>
<dbReference type="InterPro" id="IPR033454">
    <property type="entry name" value="RecG_wedge"/>
</dbReference>
<gene>
    <name evidence="7" type="ORF">CO073_01070</name>
</gene>
<dbReference type="AlphaFoldDB" id="A0A2M8DRX8"/>
<keyword evidence="2" id="KW-0378">Hydrolase</keyword>
<evidence type="ECO:0000259" key="6">
    <source>
        <dbReference type="PROSITE" id="PS51192"/>
    </source>
</evidence>
<feature type="domain" description="Helicase ATP-binding" evidence="6">
    <location>
        <begin position="273"/>
        <end position="343"/>
    </location>
</feature>
<dbReference type="GO" id="GO:0003678">
    <property type="term" value="F:DNA helicase activity"/>
    <property type="evidence" value="ECO:0007669"/>
    <property type="project" value="TreeGrafter"/>
</dbReference>
<dbReference type="CDD" id="cd04488">
    <property type="entry name" value="RecG_wedge_OBF"/>
    <property type="match status" value="1"/>
</dbReference>
<dbReference type="GO" id="GO:0006281">
    <property type="term" value="P:DNA repair"/>
    <property type="evidence" value="ECO:0007669"/>
    <property type="project" value="UniProtKB-KW"/>
</dbReference>
<organism evidence="7 8">
    <name type="scientific">Candidatus Komeilibacteria bacterium CG_4_9_14_0_8_um_filter_36_9</name>
    <dbReference type="NCBI Taxonomy" id="1974473"/>
    <lineage>
        <taxon>Bacteria</taxon>
        <taxon>Candidatus Komeiliibacteriota</taxon>
    </lineage>
</organism>
<name>A0A2M8DRX8_9BACT</name>
<dbReference type="GO" id="GO:0016787">
    <property type="term" value="F:hydrolase activity"/>
    <property type="evidence" value="ECO:0007669"/>
    <property type="project" value="UniProtKB-KW"/>
</dbReference>
<evidence type="ECO:0000256" key="5">
    <source>
        <dbReference type="ARBA" id="ARBA00023204"/>
    </source>
</evidence>
<dbReference type="PROSITE" id="PS51192">
    <property type="entry name" value="HELICASE_ATP_BIND_1"/>
    <property type="match status" value="1"/>
</dbReference>
<dbReference type="Gene3D" id="3.40.50.300">
    <property type="entry name" value="P-loop containing nucleotide triphosphate hydrolases"/>
    <property type="match status" value="1"/>
</dbReference>
<accession>A0A2M8DRX8</accession>
<keyword evidence="3 7" id="KW-0347">Helicase</keyword>
<feature type="non-terminal residue" evidence="7">
    <location>
        <position position="343"/>
    </location>
</feature>
<keyword evidence="3 7" id="KW-0067">ATP-binding</keyword>
<dbReference type="PANTHER" id="PTHR47964">
    <property type="entry name" value="ATP-DEPENDENT DNA HELICASE HOMOLOG RECG, CHLOROPLASTIC"/>
    <property type="match status" value="1"/>
</dbReference>
<dbReference type="SUPFAM" id="SSF50249">
    <property type="entry name" value="Nucleic acid-binding proteins"/>
    <property type="match status" value="1"/>
</dbReference>
<evidence type="ECO:0000313" key="8">
    <source>
        <dbReference type="Proteomes" id="UP000230136"/>
    </source>
</evidence>
<comment type="caution">
    <text evidence="7">The sequence shown here is derived from an EMBL/GenBank/DDBJ whole genome shotgun (WGS) entry which is preliminary data.</text>
</comment>
<dbReference type="InterPro" id="IPR011545">
    <property type="entry name" value="DEAD/DEAH_box_helicase_dom"/>
</dbReference>
<protein>
    <submittedName>
        <fullName evidence="7">DNA helicase RecG</fullName>
    </submittedName>
</protein>
<dbReference type="Pfam" id="PF17191">
    <property type="entry name" value="RecG_wedge"/>
    <property type="match status" value="1"/>
</dbReference>
<dbReference type="Pfam" id="PF00270">
    <property type="entry name" value="DEAD"/>
    <property type="match status" value="1"/>
</dbReference>
<dbReference type="InterPro" id="IPR014001">
    <property type="entry name" value="Helicase_ATP-bd"/>
</dbReference>
<dbReference type="EMBL" id="PFSY01000050">
    <property type="protein sequence ID" value="PJC02133.1"/>
    <property type="molecule type" value="Genomic_DNA"/>
</dbReference>
<dbReference type="Proteomes" id="UP000230136">
    <property type="component" value="Unassembled WGS sequence"/>
</dbReference>
<dbReference type="Gene3D" id="2.40.50.140">
    <property type="entry name" value="Nucleic acid-binding proteins"/>
    <property type="match status" value="1"/>
</dbReference>
<dbReference type="GO" id="GO:0005524">
    <property type="term" value="F:ATP binding"/>
    <property type="evidence" value="ECO:0007669"/>
    <property type="project" value="InterPro"/>
</dbReference>
<dbReference type="PANTHER" id="PTHR47964:SF1">
    <property type="entry name" value="ATP-DEPENDENT DNA HELICASE HOMOLOG RECG, CHLOROPLASTIC"/>
    <property type="match status" value="1"/>
</dbReference>
<dbReference type="GO" id="GO:0003677">
    <property type="term" value="F:DNA binding"/>
    <property type="evidence" value="ECO:0007669"/>
    <property type="project" value="UniProtKB-KW"/>
</dbReference>
<evidence type="ECO:0000256" key="3">
    <source>
        <dbReference type="ARBA" id="ARBA00022806"/>
    </source>
</evidence>